<dbReference type="AlphaFoldDB" id="A0A426SMR8"/>
<organism evidence="2 3">
    <name type="scientific">Brachybacterium paraconglomeratum</name>
    <dbReference type="NCBI Taxonomy" id="173362"/>
    <lineage>
        <taxon>Bacteria</taxon>
        <taxon>Bacillati</taxon>
        <taxon>Actinomycetota</taxon>
        <taxon>Actinomycetes</taxon>
        <taxon>Micrococcales</taxon>
        <taxon>Dermabacteraceae</taxon>
        <taxon>Brachybacterium</taxon>
    </lineage>
</organism>
<dbReference type="PRINTS" id="PR00469">
    <property type="entry name" value="PNDRDTASEII"/>
</dbReference>
<dbReference type="GO" id="GO:0050660">
    <property type="term" value="F:flavin adenine dinucleotide binding"/>
    <property type="evidence" value="ECO:0007669"/>
    <property type="project" value="TreeGrafter"/>
</dbReference>
<dbReference type="GO" id="GO:0004497">
    <property type="term" value="F:monooxygenase activity"/>
    <property type="evidence" value="ECO:0007669"/>
    <property type="project" value="TreeGrafter"/>
</dbReference>
<protein>
    <submittedName>
        <fullName evidence="2">Pyridine nucleotide-disulfide oxidoreductase</fullName>
    </submittedName>
</protein>
<comment type="caution">
    <text evidence="2">The sequence shown here is derived from an EMBL/GenBank/DDBJ whole genome shotgun (WGS) entry which is preliminary data.</text>
</comment>
<evidence type="ECO:0000313" key="2">
    <source>
        <dbReference type="EMBL" id="RRR19560.1"/>
    </source>
</evidence>
<reference evidence="2 3" key="1">
    <citation type="submission" date="2018-07" db="EMBL/GenBank/DDBJ databases">
        <title>Brachybacteriurn paraconglorneratum KCTC 9916.</title>
        <authorList>
            <person name="Li Y."/>
        </authorList>
    </citation>
    <scope>NUCLEOTIDE SEQUENCE [LARGE SCALE GENOMIC DNA]</scope>
    <source>
        <strain evidence="2 3">KCTC 9916</strain>
    </source>
</reference>
<sequence length="389" mass="41376">MSLLASGNTAGRSRVEPDMELLDAVVIGAGQAGLSAAYHLRRRGMEDVVVLDAEDGPGGAWRHRWDSLTMATVNGIRELPDAPAPGVGGDVPANVAVPDYFAEFEARTGLEIRRPVRVTRVEEDPAGAGQRQGPLLVRAVGADGRALPVLRTRAVLNATGTWTRPFVPAVPGAAEFRGRQLHTAEYVAADEFAGQRVAVVGGGISALGHLQEIAEVGETRWYTRREPIFREDEFTEEAGREAVAGVWDAVREGRPVGSVVSHTGLLWTPALRRAARRGILDRRPMFSRIVPGGVIEADGTRTPVDAILWATGFRHELRHLRPLGLTGPLGGIAMDGTAVAADPRIHLVGHGPGASTIGANRAGRAAVNRLVRDLEAGLGASLDRELVRA</sequence>
<dbReference type="EMBL" id="QOCI01000002">
    <property type="protein sequence ID" value="RRR19560.1"/>
    <property type="molecule type" value="Genomic_DNA"/>
</dbReference>
<gene>
    <name evidence="2" type="ORF">DS079_04695</name>
</gene>
<dbReference type="PANTHER" id="PTHR43539:SF78">
    <property type="entry name" value="FLAVIN-CONTAINING MONOOXYGENASE"/>
    <property type="match status" value="1"/>
</dbReference>
<proteinExistence type="predicted"/>
<dbReference type="PRINTS" id="PR00368">
    <property type="entry name" value="FADPNR"/>
</dbReference>
<dbReference type="Pfam" id="PF13738">
    <property type="entry name" value="Pyr_redox_3"/>
    <property type="match status" value="1"/>
</dbReference>
<keyword evidence="3" id="KW-1185">Reference proteome</keyword>
<accession>A0A426SMR8</accession>
<dbReference type="PANTHER" id="PTHR43539">
    <property type="entry name" value="FLAVIN-BINDING MONOOXYGENASE-LIKE PROTEIN (AFU_ORTHOLOGUE AFUA_4G09220)"/>
    <property type="match status" value="1"/>
</dbReference>
<dbReference type="InterPro" id="IPR050982">
    <property type="entry name" value="Auxin_biosynth/cation_transpt"/>
</dbReference>
<dbReference type="InterPro" id="IPR036188">
    <property type="entry name" value="FAD/NAD-bd_sf"/>
</dbReference>
<evidence type="ECO:0000256" key="1">
    <source>
        <dbReference type="ARBA" id="ARBA00023002"/>
    </source>
</evidence>
<keyword evidence="1" id="KW-0560">Oxidoreductase</keyword>
<dbReference type="Proteomes" id="UP000274327">
    <property type="component" value="Unassembled WGS sequence"/>
</dbReference>
<name>A0A426SMR8_9MICO</name>
<dbReference type="SUPFAM" id="SSF51905">
    <property type="entry name" value="FAD/NAD(P)-binding domain"/>
    <property type="match status" value="2"/>
</dbReference>
<evidence type="ECO:0000313" key="3">
    <source>
        <dbReference type="Proteomes" id="UP000274327"/>
    </source>
</evidence>
<dbReference type="Gene3D" id="3.50.50.60">
    <property type="entry name" value="FAD/NAD(P)-binding domain"/>
    <property type="match status" value="1"/>
</dbReference>